<evidence type="ECO:0000256" key="4">
    <source>
        <dbReference type="ARBA" id="ARBA00022679"/>
    </source>
</evidence>
<feature type="domain" description="HTH cro/C1-type" evidence="6">
    <location>
        <begin position="288"/>
        <end position="317"/>
    </location>
</feature>
<dbReference type="Gene3D" id="2.10.70.100">
    <property type="match status" value="1"/>
</dbReference>
<evidence type="ECO:0000313" key="7">
    <source>
        <dbReference type="EMBL" id="GJD49100.1"/>
    </source>
</evidence>
<dbReference type="SUPFAM" id="SSF47413">
    <property type="entry name" value="lambda repressor-like DNA-binding domains"/>
    <property type="match status" value="1"/>
</dbReference>
<dbReference type="PROSITE" id="PS50943">
    <property type="entry name" value="HTH_CROC1"/>
    <property type="match status" value="1"/>
</dbReference>
<reference evidence="7" key="2">
    <citation type="submission" date="2021-08" db="EMBL/GenBank/DDBJ databases">
        <authorList>
            <person name="Tani A."/>
            <person name="Ola A."/>
            <person name="Ogura Y."/>
            <person name="Katsura K."/>
            <person name="Hayashi T."/>
        </authorList>
    </citation>
    <scope>NUCLEOTIDE SEQUENCE</scope>
    <source>
        <strain evidence="7">KCTC 52305</strain>
    </source>
</reference>
<dbReference type="Gene3D" id="3.30.450.20">
    <property type="entry name" value="PAS domain"/>
    <property type="match status" value="1"/>
</dbReference>
<dbReference type="Proteomes" id="UP001055167">
    <property type="component" value="Unassembled WGS sequence"/>
</dbReference>
<dbReference type="InterPro" id="IPR001387">
    <property type="entry name" value="Cro/C1-type_HTH"/>
</dbReference>
<reference evidence="7" key="1">
    <citation type="journal article" date="2021" name="Front. Microbiol.">
        <title>Comprehensive Comparative Genomics and Phenotyping of Methylobacterium Species.</title>
        <authorList>
            <person name="Alessa O."/>
            <person name="Ogura Y."/>
            <person name="Fujitani Y."/>
            <person name="Takami H."/>
            <person name="Hayashi T."/>
            <person name="Sahin N."/>
            <person name="Tani A."/>
        </authorList>
    </citation>
    <scope>NUCLEOTIDE SEQUENCE</scope>
    <source>
        <strain evidence="7">KCTC 52305</strain>
    </source>
</reference>
<evidence type="ECO:0000256" key="5">
    <source>
        <dbReference type="ARBA" id="ARBA00022777"/>
    </source>
</evidence>
<dbReference type="Pfam" id="PF01381">
    <property type="entry name" value="HTH_3"/>
    <property type="match status" value="1"/>
</dbReference>
<protein>
    <recommendedName>
        <fullName evidence="2">histidine kinase</fullName>
        <ecNumber evidence="2">2.7.13.3</ecNumber>
    </recommendedName>
</protein>
<evidence type="ECO:0000256" key="1">
    <source>
        <dbReference type="ARBA" id="ARBA00000085"/>
    </source>
</evidence>
<dbReference type="PANTHER" id="PTHR43304:SF1">
    <property type="entry name" value="PAC DOMAIN-CONTAINING PROTEIN"/>
    <property type="match status" value="1"/>
</dbReference>
<name>A0ABQ4QW55_9HYPH</name>
<dbReference type="EMBL" id="BPQH01000005">
    <property type="protein sequence ID" value="GJD49100.1"/>
    <property type="molecule type" value="Genomic_DNA"/>
</dbReference>
<dbReference type="Gene3D" id="1.10.260.40">
    <property type="entry name" value="lambda repressor-like DNA-binding domains"/>
    <property type="match status" value="1"/>
</dbReference>
<dbReference type="InterPro" id="IPR000014">
    <property type="entry name" value="PAS"/>
</dbReference>
<evidence type="ECO:0000259" key="6">
    <source>
        <dbReference type="PROSITE" id="PS50943"/>
    </source>
</evidence>
<dbReference type="InterPro" id="IPR001610">
    <property type="entry name" value="PAC"/>
</dbReference>
<dbReference type="InterPro" id="IPR035965">
    <property type="entry name" value="PAS-like_dom_sf"/>
</dbReference>
<dbReference type="CDD" id="cd00093">
    <property type="entry name" value="HTH_XRE"/>
    <property type="match status" value="1"/>
</dbReference>
<dbReference type="InterPro" id="IPR052162">
    <property type="entry name" value="Sensor_kinase/Photoreceptor"/>
</dbReference>
<comment type="caution">
    <text evidence="7">The sequence shown here is derived from an EMBL/GenBank/DDBJ whole genome shotgun (WGS) entry which is preliminary data.</text>
</comment>
<dbReference type="InterPro" id="IPR013655">
    <property type="entry name" value="PAS_fold_3"/>
</dbReference>
<gene>
    <name evidence="7" type="ORF">OPKNFCMD_1830</name>
</gene>
<keyword evidence="3" id="KW-0597">Phosphoprotein</keyword>
<dbReference type="InterPro" id="IPR010982">
    <property type="entry name" value="Lambda_DNA-bd_dom_sf"/>
</dbReference>
<organism evidence="7 8">
    <name type="scientific">Methylobacterium crusticola</name>
    <dbReference type="NCBI Taxonomy" id="1697972"/>
    <lineage>
        <taxon>Bacteria</taxon>
        <taxon>Pseudomonadati</taxon>
        <taxon>Pseudomonadota</taxon>
        <taxon>Alphaproteobacteria</taxon>
        <taxon>Hyphomicrobiales</taxon>
        <taxon>Methylobacteriaceae</taxon>
        <taxon>Methylobacterium</taxon>
    </lineage>
</organism>
<keyword evidence="8" id="KW-1185">Reference proteome</keyword>
<sequence>MASLLDASAGGMPLLSAHPAEDGACSGDFLRVVESFGLAGTWSWDFARGEHAWSPGLLRILGISEGDLRPSYTGLLSLVHPEDRAGLAPAADVARQGILRPHTFRVFRPDGSQRTVASRGEVTFAPDGRPLRALGVVIDVSNREVLVRAHAAEQARRRLLFEAARTFSYTMPAYPKVRYPAEVVALTGLPEEALIEDVAQAFVPQERAYWRERRREGYESGRPFVLSPTLILADGTRERFRIVVVPVRDARGGIREWAILNQPALAGQRVPAGPVSRAAEDGIEGSHLRAARGLLDWSMTDLARASGLSLSTVRRLEENADGPGVRRSRQAAAAALRAAGIAFTLLDGVGVAVAQAAGARAGAPFPRPPSG</sequence>
<evidence type="ECO:0000256" key="2">
    <source>
        <dbReference type="ARBA" id="ARBA00012438"/>
    </source>
</evidence>
<evidence type="ECO:0000313" key="8">
    <source>
        <dbReference type="Proteomes" id="UP001055167"/>
    </source>
</evidence>
<keyword evidence="4" id="KW-0808">Transferase</keyword>
<evidence type="ECO:0000256" key="3">
    <source>
        <dbReference type="ARBA" id="ARBA00022553"/>
    </source>
</evidence>
<dbReference type="SUPFAM" id="SSF55785">
    <property type="entry name" value="PYP-like sensor domain (PAS domain)"/>
    <property type="match status" value="2"/>
</dbReference>
<comment type="catalytic activity">
    <reaction evidence="1">
        <text>ATP + protein L-histidine = ADP + protein N-phospho-L-histidine.</text>
        <dbReference type="EC" id="2.7.13.3"/>
    </reaction>
</comment>
<dbReference type="SMART" id="SM00530">
    <property type="entry name" value="HTH_XRE"/>
    <property type="match status" value="1"/>
</dbReference>
<proteinExistence type="predicted"/>
<keyword evidence="5" id="KW-0418">Kinase</keyword>
<accession>A0ABQ4QW55</accession>
<dbReference type="CDD" id="cd00130">
    <property type="entry name" value="PAS"/>
    <property type="match status" value="1"/>
</dbReference>
<dbReference type="SMART" id="SM00086">
    <property type="entry name" value="PAC"/>
    <property type="match status" value="1"/>
</dbReference>
<dbReference type="EC" id="2.7.13.3" evidence="2"/>
<dbReference type="Pfam" id="PF08447">
    <property type="entry name" value="PAS_3"/>
    <property type="match status" value="1"/>
</dbReference>
<dbReference type="PANTHER" id="PTHR43304">
    <property type="entry name" value="PHYTOCHROME-LIKE PROTEIN CPH1"/>
    <property type="match status" value="1"/>
</dbReference>